<dbReference type="InterPro" id="IPR036890">
    <property type="entry name" value="HATPase_C_sf"/>
</dbReference>
<evidence type="ECO:0000313" key="20">
    <source>
        <dbReference type="Proteomes" id="UP001527202"/>
    </source>
</evidence>
<evidence type="ECO:0000313" key="19">
    <source>
        <dbReference type="Proteomes" id="UP000288943"/>
    </source>
</evidence>
<evidence type="ECO:0000256" key="2">
    <source>
        <dbReference type="ARBA" id="ARBA00004651"/>
    </source>
</evidence>
<dbReference type="CDD" id="cd00082">
    <property type="entry name" value="HisKA"/>
    <property type="match status" value="1"/>
</dbReference>
<dbReference type="KEGG" id="pchi:PC41400_12855"/>
<evidence type="ECO:0000256" key="5">
    <source>
        <dbReference type="ARBA" id="ARBA00022553"/>
    </source>
</evidence>
<keyword evidence="6" id="KW-0808">Transferase</keyword>
<keyword evidence="20" id="KW-1185">Reference proteome</keyword>
<dbReference type="GO" id="GO:0005524">
    <property type="term" value="F:ATP binding"/>
    <property type="evidence" value="ECO:0007669"/>
    <property type="project" value="UniProtKB-KW"/>
</dbReference>
<evidence type="ECO:0000256" key="8">
    <source>
        <dbReference type="ARBA" id="ARBA00022741"/>
    </source>
</evidence>
<keyword evidence="5" id="KW-0597">Phosphoprotein</keyword>
<dbReference type="InterPro" id="IPR050398">
    <property type="entry name" value="HssS/ArlS-like"/>
</dbReference>
<evidence type="ECO:0000256" key="4">
    <source>
        <dbReference type="ARBA" id="ARBA00022475"/>
    </source>
</evidence>
<keyword evidence="10" id="KW-0067">ATP-binding</keyword>
<reference evidence="18 19" key="1">
    <citation type="submission" date="2018-01" db="EMBL/GenBank/DDBJ databases">
        <title>The whole genome sequencing and assembly of Paenibacillus chitinolyticus KCCM 41400 strain.</title>
        <authorList>
            <person name="Kim J.-Y."/>
            <person name="Park M.-K."/>
            <person name="Lee Y.-J."/>
            <person name="Yi H."/>
            <person name="Bahn Y.-S."/>
            <person name="Kim J.F."/>
            <person name="Lee D.-W."/>
        </authorList>
    </citation>
    <scope>NUCLEOTIDE SEQUENCE [LARGE SCALE GENOMIC DNA]</scope>
    <source>
        <strain evidence="18 19">KCCM 41400</strain>
    </source>
</reference>
<dbReference type="PANTHER" id="PTHR45528">
    <property type="entry name" value="SENSOR HISTIDINE KINASE CPXA"/>
    <property type="match status" value="1"/>
</dbReference>
<dbReference type="GeneID" id="95375701"/>
<dbReference type="InterPro" id="IPR003594">
    <property type="entry name" value="HATPase_dom"/>
</dbReference>
<dbReference type="RefSeq" id="WP_042228177.1">
    <property type="nucleotide sequence ID" value="NZ_CP026520.1"/>
</dbReference>
<dbReference type="PANTHER" id="PTHR45528:SF1">
    <property type="entry name" value="SENSOR HISTIDINE KINASE CPXA"/>
    <property type="match status" value="1"/>
</dbReference>
<evidence type="ECO:0000313" key="18">
    <source>
        <dbReference type="EMBL" id="QAV18514.1"/>
    </source>
</evidence>
<dbReference type="Proteomes" id="UP000288943">
    <property type="component" value="Chromosome"/>
</dbReference>
<keyword evidence="4" id="KW-1003">Cell membrane</keyword>
<evidence type="ECO:0000256" key="3">
    <source>
        <dbReference type="ARBA" id="ARBA00012438"/>
    </source>
</evidence>
<dbReference type="InterPro" id="IPR036097">
    <property type="entry name" value="HisK_dim/P_sf"/>
</dbReference>
<dbReference type="CDD" id="cd00075">
    <property type="entry name" value="HATPase"/>
    <property type="match status" value="1"/>
</dbReference>
<dbReference type="Gene3D" id="3.30.565.10">
    <property type="entry name" value="Histidine kinase-like ATPase, C-terminal domain"/>
    <property type="match status" value="1"/>
</dbReference>
<dbReference type="InterPro" id="IPR005467">
    <property type="entry name" value="His_kinase_dom"/>
</dbReference>
<feature type="transmembrane region" description="Helical" evidence="15">
    <location>
        <begin position="163"/>
        <end position="183"/>
    </location>
</feature>
<dbReference type="SUPFAM" id="SSF47384">
    <property type="entry name" value="Homodimeric domain of signal transducing histidine kinase"/>
    <property type="match status" value="1"/>
</dbReference>
<dbReference type="PROSITE" id="PS50109">
    <property type="entry name" value="HIS_KIN"/>
    <property type="match status" value="1"/>
</dbReference>
<keyword evidence="8" id="KW-0547">Nucleotide-binding</keyword>
<proteinExistence type="predicted"/>
<dbReference type="SMART" id="SM00387">
    <property type="entry name" value="HATPase_c"/>
    <property type="match status" value="1"/>
</dbReference>
<evidence type="ECO:0000259" key="16">
    <source>
        <dbReference type="PROSITE" id="PS50109"/>
    </source>
</evidence>
<dbReference type="Gene3D" id="1.10.287.130">
    <property type="match status" value="1"/>
</dbReference>
<keyword evidence="7 15" id="KW-0812">Transmembrane</keyword>
<protein>
    <recommendedName>
        <fullName evidence="3">histidine kinase</fullName>
        <ecNumber evidence="3">2.7.13.3</ecNumber>
    </recommendedName>
</protein>
<comment type="catalytic activity">
    <reaction evidence="1">
        <text>ATP + protein L-histidine = ADP + protein N-phospho-L-histidine.</text>
        <dbReference type="EC" id="2.7.13.3"/>
    </reaction>
</comment>
<evidence type="ECO:0000256" key="14">
    <source>
        <dbReference type="SAM" id="Coils"/>
    </source>
</evidence>
<accession>A0A410WVZ3</accession>
<dbReference type="Pfam" id="PF00512">
    <property type="entry name" value="HisKA"/>
    <property type="match status" value="1"/>
</dbReference>
<evidence type="ECO:0000313" key="17">
    <source>
        <dbReference type="EMBL" id="MCY9594224.1"/>
    </source>
</evidence>
<evidence type="ECO:0000256" key="12">
    <source>
        <dbReference type="ARBA" id="ARBA00023012"/>
    </source>
</evidence>
<sequence length="480" mass="55382">MKWKLTLRFLRSVMTIVVIVGIVNAILFLSLFFMQLKYNIFGTEEASAETFSRTFSQYVELHSGKPVVNEEGLKKLQDMSAWVQFLNNHGEQVSAFYAPEELQTEYSPIEIVQMYKYKELDASTTVFVSKAQNFSYFLGIKNPKVARYVMTYDYAKIFKDVNVFLSIFFIVDVLIVIIVGFLFGKKLTAPLHTLIDGIQQLRERRFKKMPTPRGVYEDVFRNMNELSEKLDRHEEERKRLDQMREEWISNVSHDMKTPLASIQGYAEFINDSATDLTAQELQEYTSIIKSKSMYMKDLLDDLNLTMRLRNHQLSLQFEDVNLVQFLREMTIELLNDLALGERQVEFEANVVKAVHKVDKKLLKRAILNFIYNALVHNDENVVVKIRVETIHLKYGQEHPSGSLSPGPEFHTQISISDNGHGIPAKDLEQVFERYYRGTNTASKHGTGLGMAIARDIIWAHEGKLDLKSVEHIGTTITILL</sequence>
<dbReference type="OrthoDB" id="368131at2"/>
<feature type="coiled-coil region" evidence="14">
    <location>
        <begin position="216"/>
        <end position="250"/>
    </location>
</feature>
<evidence type="ECO:0000256" key="11">
    <source>
        <dbReference type="ARBA" id="ARBA00022989"/>
    </source>
</evidence>
<evidence type="ECO:0000256" key="6">
    <source>
        <dbReference type="ARBA" id="ARBA00022679"/>
    </source>
</evidence>
<dbReference type="EMBL" id="CP026520">
    <property type="protein sequence ID" value="QAV18514.1"/>
    <property type="molecule type" value="Genomic_DNA"/>
</dbReference>
<evidence type="ECO:0000256" key="7">
    <source>
        <dbReference type="ARBA" id="ARBA00022692"/>
    </source>
</evidence>
<keyword evidence="12" id="KW-0902">Two-component regulatory system</keyword>
<dbReference type="GO" id="GO:0005886">
    <property type="term" value="C:plasma membrane"/>
    <property type="evidence" value="ECO:0007669"/>
    <property type="project" value="UniProtKB-SubCell"/>
</dbReference>
<reference evidence="17 20" key="2">
    <citation type="submission" date="2022-05" db="EMBL/GenBank/DDBJ databases">
        <title>Genome Sequencing of Bee-Associated Microbes.</title>
        <authorList>
            <person name="Dunlap C."/>
        </authorList>
    </citation>
    <scope>NUCLEOTIDE SEQUENCE [LARGE SCALE GENOMIC DNA]</scope>
    <source>
        <strain evidence="17 20">NRRL B-23120</strain>
    </source>
</reference>
<dbReference type="PRINTS" id="PR00344">
    <property type="entry name" value="BCTRLSENSOR"/>
</dbReference>
<dbReference type="InterPro" id="IPR004358">
    <property type="entry name" value="Sig_transdc_His_kin-like_C"/>
</dbReference>
<keyword evidence="9 18" id="KW-0418">Kinase</keyword>
<organism evidence="18 19">
    <name type="scientific">Paenibacillus chitinolyticus</name>
    <dbReference type="NCBI Taxonomy" id="79263"/>
    <lineage>
        <taxon>Bacteria</taxon>
        <taxon>Bacillati</taxon>
        <taxon>Bacillota</taxon>
        <taxon>Bacilli</taxon>
        <taxon>Bacillales</taxon>
        <taxon>Paenibacillaceae</taxon>
        <taxon>Paenibacillus</taxon>
    </lineage>
</organism>
<evidence type="ECO:0000256" key="10">
    <source>
        <dbReference type="ARBA" id="ARBA00022840"/>
    </source>
</evidence>
<evidence type="ECO:0000256" key="1">
    <source>
        <dbReference type="ARBA" id="ARBA00000085"/>
    </source>
</evidence>
<gene>
    <name evidence="17" type="ORF">M5X16_00325</name>
    <name evidence="18" type="ORF">PC41400_12855</name>
</gene>
<keyword evidence="11 15" id="KW-1133">Transmembrane helix</keyword>
<dbReference type="InterPro" id="IPR003661">
    <property type="entry name" value="HisK_dim/P_dom"/>
</dbReference>
<evidence type="ECO:0000256" key="13">
    <source>
        <dbReference type="ARBA" id="ARBA00023136"/>
    </source>
</evidence>
<dbReference type="EC" id="2.7.13.3" evidence="3"/>
<dbReference type="Proteomes" id="UP001527202">
    <property type="component" value="Unassembled WGS sequence"/>
</dbReference>
<comment type="subcellular location">
    <subcellularLocation>
        <location evidence="2">Cell membrane</location>
        <topology evidence="2">Multi-pass membrane protein</topology>
    </subcellularLocation>
</comment>
<keyword evidence="14" id="KW-0175">Coiled coil</keyword>
<evidence type="ECO:0000256" key="15">
    <source>
        <dbReference type="SAM" id="Phobius"/>
    </source>
</evidence>
<keyword evidence="13 15" id="KW-0472">Membrane</keyword>
<evidence type="ECO:0000256" key="9">
    <source>
        <dbReference type="ARBA" id="ARBA00022777"/>
    </source>
</evidence>
<dbReference type="GO" id="GO:0000155">
    <property type="term" value="F:phosphorelay sensor kinase activity"/>
    <property type="evidence" value="ECO:0007669"/>
    <property type="project" value="InterPro"/>
</dbReference>
<feature type="transmembrane region" description="Helical" evidence="15">
    <location>
        <begin position="12"/>
        <end position="34"/>
    </location>
</feature>
<dbReference type="SUPFAM" id="SSF55874">
    <property type="entry name" value="ATPase domain of HSP90 chaperone/DNA topoisomerase II/histidine kinase"/>
    <property type="match status" value="1"/>
</dbReference>
<dbReference type="EMBL" id="JAMDMJ010000001">
    <property type="protein sequence ID" value="MCY9594224.1"/>
    <property type="molecule type" value="Genomic_DNA"/>
</dbReference>
<name>A0A410WVZ3_9BACL</name>
<dbReference type="SMART" id="SM00388">
    <property type="entry name" value="HisKA"/>
    <property type="match status" value="1"/>
</dbReference>
<dbReference type="Pfam" id="PF02518">
    <property type="entry name" value="HATPase_c"/>
    <property type="match status" value="1"/>
</dbReference>
<dbReference type="AlphaFoldDB" id="A0A410WVZ3"/>
<feature type="domain" description="Histidine kinase" evidence="16">
    <location>
        <begin position="250"/>
        <end position="480"/>
    </location>
</feature>